<reference evidence="2" key="1">
    <citation type="submission" date="2021-05" db="EMBL/GenBank/DDBJ databases">
        <title>The genome of the haptophyte Pavlova lutheri (Diacronema luteri, Pavlovales) - a model for lipid biosynthesis in eukaryotic algae.</title>
        <authorList>
            <person name="Hulatt C.J."/>
            <person name="Posewitz M.C."/>
        </authorList>
    </citation>
    <scope>NUCLEOTIDE SEQUENCE</scope>
    <source>
        <strain evidence="2">NIVA-4/92</strain>
    </source>
</reference>
<keyword evidence="3" id="KW-1185">Reference proteome</keyword>
<evidence type="ECO:0000313" key="3">
    <source>
        <dbReference type="Proteomes" id="UP000751190"/>
    </source>
</evidence>
<proteinExistence type="predicted"/>
<protein>
    <submittedName>
        <fullName evidence="2">Uncharacterized protein</fullName>
    </submittedName>
</protein>
<dbReference type="Proteomes" id="UP000751190">
    <property type="component" value="Unassembled WGS sequence"/>
</dbReference>
<gene>
    <name evidence="2" type="ORF">KFE25_006188</name>
</gene>
<dbReference type="EMBL" id="JAGTXO010000002">
    <property type="protein sequence ID" value="KAG8469733.1"/>
    <property type="molecule type" value="Genomic_DNA"/>
</dbReference>
<evidence type="ECO:0000256" key="1">
    <source>
        <dbReference type="SAM" id="MobiDB-lite"/>
    </source>
</evidence>
<sequence length="80" mass="9137">MSKRERRIKVKAAELARIAAADKERAIKKARKLEARKAMATSGGDDAKMGDAKVKRRKIKVRKHHIRIKALSTDKKKMKE</sequence>
<dbReference type="AlphaFoldDB" id="A0A8J6CJB2"/>
<feature type="region of interest" description="Disordered" evidence="1">
    <location>
        <begin position="36"/>
        <end position="61"/>
    </location>
</feature>
<organism evidence="2 3">
    <name type="scientific">Diacronema lutheri</name>
    <name type="common">Unicellular marine alga</name>
    <name type="synonym">Monochrysis lutheri</name>
    <dbReference type="NCBI Taxonomy" id="2081491"/>
    <lineage>
        <taxon>Eukaryota</taxon>
        <taxon>Haptista</taxon>
        <taxon>Haptophyta</taxon>
        <taxon>Pavlovophyceae</taxon>
        <taxon>Pavlovales</taxon>
        <taxon>Pavlovaceae</taxon>
        <taxon>Diacronema</taxon>
    </lineage>
</organism>
<evidence type="ECO:0000313" key="2">
    <source>
        <dbReference type="EMBL" id="KAG8469733.1"/>
    </source>
</evidence>
<accession>A0A8J6CJB2</accession>
<comment type="caution">
    <text evidence="2">The sequence shown here is derived from an EMBL/GenBank/DDBJ whole genome shotgun (WGS) entry which is preliminary data.</text>
</comment>
<name>A0A8J6CJB2_DIALT</name>